<evidence type="ECO:0000256" key="1">
    <source>
        <dbReference type="SAM" id="MobiDB-lite"/>
    </source>
</evidence>
<feature type="domain" description="DUF7918" evidence="2">
    <location>
        <begin position="11"/>
        <end position="212"/>
    </location>
</feature>
<sequence>MPQCNDFSAWITVDGVTLEQYSEQRSSGGRTVTCWIASEVGKAFHVHWEQAVSYLGGRTGGYLNVDGFECGGVALDPARGKIKVSMTGHRTSESTEKPLIFSSLDLTDDDHYLENSPGVQNLGQIKLEIWRIECTKVIRSWRGSISEGIPKERKIHERTKKAGSHSVKLGDDAPSIRAAGIVAKKLEAAPVATFVFRYNSIDVLRANGIAPQAAATARQVSAKDVDVKPKRKRTRAAIDDGEMEFVGSPPSQISRSSGTKTKKVKREPLTDEKVSTSREVIDLT</sequence>
<dbReference type="STRING" id="1314782.A0A165W2R0"/>
<dbReference type="Proteomes" id="UP000076761">
    <property type="component" value="Unassembled WGS sequence"/>
</dbReference>
<name>A0A165W2R0_9AGAM</name>
<accession>A0A165W2R0</accession>
<feature type="compositionally biased region" description="Basic and acidic residues" evidence="1">
    <location>
        <begin position="266"/>
        <end position="284"/>
    </location>
</feature>
<dbReference type="PANTHER" id="PTHR36223:SF1">
    <property type="entry name" value="TRANSCRIPTION ELONGATION FACTOR EAF N-TERMINAL DOMAIN-CONTAINING PROTEIN"/>
    <property type="match status" value="1"/>
</dbReference>
<dbReference type="InParanoid" id="A0A165W2R0"/>
<dbReference type="AlphaFoldDB" id="A0A165W2R0"/>
<evidence type="ECO:0000313" key="4">
    <source>
        <dbReference type="Proteomes" id="UP000076761"/>
    </source>
</evidence>
<keyword evidence="4" id="KW-1185">Reference proteome</keyword>
<dbReference type="PANTHER" id="PTHR36223">
    <property type="entry name" value="BETA-LACTAMASE-TYPE TRANSPEPTIDASE FOLD DOMAIN CONTAINING PROTEIN"/>
    <property type="match status" value="1"/>
</dbReference>
<feature type="compositionally biased region" description="Polar residues" evidence="1">
    <location>
        <begin position="249"/>
        <end position="259"/>
    </location>
</feature>
<organism evidence="3 4">
    <name type="scientific">Neolentinus lepideus HHB14362 ss-1</name>
    <dbReference type="NCBI Taxonomy" id="1314782"/>
    <lineage>
        <taxon>Eukaryota</taxon>
        <taxon>Fungi</taxon>
        <taxon>Dikarya</taxon>
        <taxon>Basidiomycota</taxon>
        <taxon>Agaricomycotina</taxon>
        <taxon>Agaricomycetes</taxon>
        <taxon>Gloeophyllales</taxon>
        <taxon>Gloeophyllaceae</taxon>
        <taxon>Neolentinus</taxon>
    </lineage>
</organism>
<dbReference type="EMBL" id="KV425551">
    <property type="protein sequence ID" value="KZT30583.1"/>
    <property type="molecule type" value="Genomic_DNA"/>
</dbReference>
<dbReference type="Pfam" id="PF25534">
    <property type="entry name" value="DUF7918"/>
    <property type="match status" value="1"/>
</dbReference>
<proteinExistence type="predicted"/>
<feature type="region of interest" description="Disordered" evidence="1">
    <location>
        <begin position="225"/>
        <end position="284"/>
    </location>
</feature>
<dbReference type="OrthoDB" id="3364132at2759"/>
<evidence type="ECO:0000313" key="3">
    <source>
        <dbReference type="EMBL" id="KZT30583.1"/>
    </source>
</evidence>
<dbReference type="InterPro" id="IPR057678">
    <property type="entry name" value="DUF7918"/>
</dbReference>
<protein>
    <recommendedName>
        <fullName evidence="2">DUF7918 domain-containing protein</fullName>
    </recommendedName>
</protein>
<reference evidence="3 4" key="1">
    <citation type="journal article" date="2016" name="Mol. Biol. Evol.">
        <title>Comparative Genomics of Early-Diverging Mushroom-Forming Fungi Provides Insights into the Origins of Lignocellulose Decay Capabilities.</title>
        <authorList>
            <person name="Nagy L.G."/>
            <person name="Riley R."/>
            <person name="Tritt A."/>
            <person name="Adam C."/>
            <person name="Daum C."/>
            <person name="Floudas D."/>
            <person name="Sun H."/>
            <person name="Yadav J.S."/>
            <person name="Pangilinan J."/>
            <person name="Larsson K.H."/>
            <person name="Matsuura K."/>
            <person name="Barry K."/>
            <person name="Labutti K."/>
            <person name="Kuo R."/>
            <person name="Ohm R.A."/>
            <person name="Bhattacharya S.S."/>
            <person name="Shirouzu T."/>
            <person name="Yoshinaga Y."/>
            <person name="Martin F.M."/>
            <person name="Grigoriev I.V."/>
            <person name="Hibbett D.S."/>
        </authorList>
    </citation>
    <scope>NUCLEOTIDE SEQUENCE [LARGE SCALE GENOMIC DNA]</scope>
    <source>
        <strain evidence="3 4">HHB14362 ss-1</strain>
    </source>
</reference>
<gene>
    <name evidence="3" type="ORF">NEOLEDRAFT_1126174</name>
</gene>
<evidence type="ECO:0000259" key="2">
    <source>
        <dbReference type="Pfam" id="PF25534"/>
    </source>
</evidence>